<name>A0A3P1WPA9_9ACTN</name>
<dbReference type="InterPro" id="IPR013196">
    <property type="entry name" value="HTH_11"/>
</dbReference>
<gene>
    <name evidence="4" type="ORF">EII35_12800</name>
</gene>
<evidence type="ECO:0000259" key="2">
    <source>
        <dbReference type="Pfam" id="PF13280"/>
    </source>
</evidence>
<dbReference type="InterPro" id="IPR026881">
    <property type="entry name" value="WYL_dom"/>
</dbReference>
<dbReference type="PROSITE" id="PS52050">
    <property type="entry name" value="WYL"/>
    <property type="match status" value="1"/>
</dbReference>
<comment type="caution">
    <text evidence="4">The sequence shown here is derived from an EMBL/GenBank/DDBJ whole genome shotgun (WGS) entry which is preliminary data.</text>
</comment>
<dbReference type="RefSeq" id="WP_125228856.1">
    <property type="nucleotide sequence ID" value="NZ_RQYT01000040.1"/>
</dbReference>
<dbReference type="EMBL" id="RQYT01000040">
    <property type="protein sequence ID" value="RRD48424.1"/>
    <property type="molecule type" value="Genomic_DNA"/>
</dbReference>
<evidence type="ECO:0000313" key="4">
    <source>
        <dbReference type="EMBL" id="RRD48424.1"/>
    </source>
</evidence>
<dbReference type="PIRSF" id="PIRSF016838">
    <property type="entry name" value="PafC"/>
    <property type="match status" value="1"/>
</dbReference>
<dbReference type="InterPro" id="IPR028349">
    <property type="entry name" value="PafC-like"/>
</dbReference>
<dbReference type="Pfam" id="PF25583">
    <property type="entry name" value="WCX"/>
    <property type="match status" value="1"/>
</dbReference>
<evidence type="ECO:0000313" key="5">
    <source>
        <dbReference type="Proteomes" id="UP000280935"/>
    </source>
</evidence>
<dbReference type="AlphaFoldDB" id="A0A3P1WPA9"/>
<feature type="domain" description="Helix-turn-helix type 11" evidence="1">
    <location>
        <begin position="5"/>
        <end position="58"/>
    </location>
</feature>
<sequence>MRADRLLSMIWLLRIHGGLSSAELAARLEVSRRTVLRDVEALSVAGVPVYCERGPRGGVRLLPGYRTEVTALSDDESRAIFAALSPWGAEALGLRDALVSGARKLLAAIPDARRPSSLDVASRLVVDPQGWLPKPEATRPGADFATIQAAVFSRRRLRLTYQSRQAGRRRDLVVEPHGLVSAGSDWYLCAGVAGEVRFLKAARVVAAELLESPCSEDVVDVAATWREHRDRFLKRFDPVTVTGWLAGERRADAEEWAIRVEPSTSSTQPPGKGWEAVRVEFMDRLHAVTVLLRLGPDVRVDEPEEVRAELVDHLKRTLELYRMGDETT</sequence>
<dbReference type="Gene3D" id="1.10.10.10">
    <property type="entry name" value="Winged helix-like DNA-binding domain superfamily/Winged helix DNA-binding domain"/>
    <property type="match status" value="1"/>
</dbReference>
<reference evidence="4 5" key="1">
    <citation type="submission" date="2018-11" db="EMBL/GenBank/DDBJ databases">
        <title>Genomes From Bacteria Associated with the Canine Oral Cavity: a Test Case for Automated Genome-Based Taxonomic Assignment.</title>
        <authorList>
            <person name="Coil D.A."/>
            <person name="Jospin G."/>
            <person name="Darling A.E."/>
            <person name="Wallis C."/>
            <person name="Davis I.J."/>
            <person name="Harris S."/>
            <person name="Eisen J.A."/>
            <person name="Holcombe L.J."/>
            <person name="O'Flynn C."/>
        </authorList>
    </citation>
    <scope>NUCLEOTIDE SEQUENCE [LARGE SCALE GENOMIC DNA]</scope>
    <source>
        <strain evidence="4 5">OH2822_COT-296</strain>
    </source>
</reference>
<dbReference type="InterPro" id="IPR057727">
    <property type="entry name" value="WCX_dom"/>
</dbReference>
<accession>A0A3P1WPA9</accession>
<dbReference type="InterPro" id="IPR036388">
    <property type="entry name" value="WH-like_DNA-bd_sf"/>
</dbReference>
<proteinExistence type="predicted"/>
<organism evidence="4 5">
    <name type="scientific">Arachnia propionica</name>
    <dbReference type="NCBI Taxonomy" id="1750"/>
    <lineage>
        <taxon>Bacteria</taxon>
        <taxon>Bacillati</taxon>
        <taxon>Actinomycetota</taxon>
        <taxon>Actinomycetes</taxon>
        <taxon>Propionibacteriales</taxon>
        <taxon>Propionibacteriaceae</taxon>
        <taxon>Arachnia</taxon>
    </lineage>
</organism>
<dbReference type="Pfam" id="PF08279">
    <property type="entry name" value="HTH_11"/>
    <property type="match status" value="1"/>
</dbReference>
<dbReference type="Pfam" id="PF13280">
    <property type="entry name" value="WYL"/>
    <property type="match status" value="1"/>
</dbReference>
<dbReference type="InterPro" id="IPR051534">
    <property type="entry name" value="CBASS_pafABC_assoc_protein"/>
</dbReference>
<dbReference type="PANTHER" id="PTHR34580:SF1">
    <property type="entry name" value="PROTEIN PAFC"/>
    <property type="match status" value="1"/>
</dbReference>
<dbReference type="Proteomes" id="UP000280935">
    <property type="component" value="Unassembled WGS sequence"/>
</dbReference>
<feature type="domain" description="WCX" evidence="3">
    <location>
        <begin position="238"/>
        <end position="318"/>
    </location>
</feature>
<evidence type="ECO:0000259" key="3">
    <source>
        <dbReference type="Pfam" id="PF25583"/>
    </source>
</evidence>
<dbReference type="SUPFAM" id="SSF46785">
    <property type="entry name" value="Winged helix' DNA-binding domain"/>
    <property type="match status" value="1"/>
</dbReference>
<evidence type="ECO:0000259" key="1">
    <source>
        <dbReference type="Pfam" id="PF08279"/>
    </source>
</evidence>
<dbReference type="PANTHER" id="PTHR34580">
    <property type="match status" value="1"/>
</dbReference>
<dbReference type="InterPro" id="IPR036390">
    <property type="entry name" value="WH_DNA-bd_sf"/>
</dbReference>
<dbReference type="OrthoDB" id="3171994at2"/>
<protein>
    <submittedName>
        <fullName evidence="4">WYL domain-containing protein</fullName>
    </submittedName>
</protein>
<feature type="domain" description="WYL" evidence="2">
    <location>
        <begin position="144"/>
        <end position="208"/>
    </location>
</feature>